<gene>
    <name evidence="6" type="ORF">H9789_05490</name>
</gene>
<evidence type="ECO:0000256" key="2">
    <source>
        <dbReference type="ARBA" id="ARBA00022801"/>
    </source>
</evidence>
<reference evidence="6" key="1">
    <citation type="journal article" date="2021" name="PeerJ">
        <title>Extensive microbial diversity within the chicken gut microbiome revealed by metagenomics and culture.</title>
        <authorList>
            <person name="Gilroy R."/>
            <person name="Ravi A."/>
            <person name="Getino M."/>
            <person name="Pursley I."/>
            <person name="Horton D.L."/>
            <person name="Alikhan N.F."/>
            <person name="Baker D."/>
            <person name="Gharbi K."/>
            <person name="Hall N."/>
            <person name="Watson M."/>
            <person name="Adriaenssens E.M."/>
            <person name="Foster-Nyarko E."/>
            <person name="Jarju S."/>
            <person name="Secka A."/>
            <person name="Antonio M."/>
            <person name="Oren A."/>
            <person name="Chaudhuri R.R."/>
            <person name="La Ragione R."/>
            <person name="Hildebrand F."/>
            <person name="Pallen M.J."/>
        </authorList>
    </citation>
    <scope>NUCLEOTIDE SEQUENCE</scope>
    <source>
        <strain evidence="6">G3-2149</strain>
    </source>
</reference>
<evidence type="ECO:0000256" key="4">
    <source>
        <dbReference type="SAM" id="MobiDB-lite"/>
    </source>
</evidence>
<dbReference type="Gene3D" id="3.20.20.80">
    <property type="entry name" value="Glycosidases"/>
    <property type="match status" value="1"/>
</dbReference>
<evidence type="ECO:0000256" key="5">
    <source>
        <dbReference type="SAM" id="Phobius"/>
    </source>
</evidence>
<keyword evidence="5" id="KW-1133">Transmembrane helix</keyword>
<dbReference type="InterPro" id="IPR002053">
    <property type="entry name" value="Glyco_hydro_25"/>
</dbReference>
<keyword evidence="2 6" id="KW-0378">Hydrolase</keyword>
<comment type="similarity">
    <text evidence="1">Belongs to the glycosyl hydrolase 25 family.</text>
</comment>
<sequence>MTTQKERKVVLKARKASSASNAVRKATVRRKPRSKRGSGKKLFPFLKIPAWKVWLGAILVAVAYILFFYYFFVDPFSFRWKALYQDEGYPSGYDVHGIDISRYQGNIDWEMLRNASIQSSPVRFVFIKGTEGVSIVDENFNLNFYQAKKNDFIRGVYHFYTPDVDATRQAQFFMKQVHLEPGDLPPVLDVEKAGDLSKEDLQREVKKWLSLVEERYKVKPIIYSGYKFKLKYLSDSLLNTYPFWIAHYYVDKLSYKGPWHFWQYTDSGKLKGIKGNVDCNLFNGSLQDLENMTIPDEIE</sequence>
<evidence type="ECO:0000313" key="6">
    <source>
        <dbReference type="EMBL" id="MBU3853260.1"/>
    </source>
</evidence>
<dbReference type="InterPro" id="IPR018077">
    <property type="entry name" value="Glyco_hydro_fam25_subgr"/>
</dbReference>
<dbReference type="SMART" id="SM00641">
    <property type="entry name" value="Glyco_25"/>
    <property type="match status" value="1"/>
</dbReference>
<feature type="transmembrane region" description="Helical" evidence="5">
    <location>
        <begin position="53"/>
        <end position="72"/>
    </location>
</feature>
<dbReference type="GO" id="GO:0003796">
    <property type="term" value="F:lysozyme activity"/>
    <property type="evidence" value="ECO:0007669"/>
    <property type="project" value="InterPro"/>
</dbReference>
<evidence type="ECO:0000256" key="3">
    <source>
        <dbReference type="ARBA" id="ARBA00023295"/>
    </source>
</evidence>
<name>A0A9E2L715_9BACT</name>
<dbReference type="PANTHER" id="PTHR34135">
    <property type="entry name" value="LYSOZYME"/>
    <property type="match status" value="1"/>
</dbReference>
<dbReference type="Pfam" id="PF01183">
    <property type="entry name" value="Glyco_hydro_25"/>
    <property type="match status" value="1"/>
</dbReference>
<dbReference type="GO" id="GO:0009253">
    <property type="term" value="P:peptidoglycan catabolic process"/>
    <property type="evidence" value="ECO:0007669"/>
    <property type="project" value="InterPro"/>
</dbReference>
<evidence type="ECO:0000256" key="1">
    <source>
        <dbReference type="ARBA" id="ARBA00010646"/>
    </source>
</evidence>
<dbReference type="AlphaFoldDB" id="A0A9E2L715"/>
<dbReference type="InterPro" id="IPR017853">
    <property type="entry name" value="GH"/>
</dbReference>
<dbReference type="PROSITE" id="PS51904">
    <property type="entry name" value="GLYCOSYL_HYDROL_F25_2"/>
    <property type="match status" value="1"/>
</dbReference>
<dbReference type="GO" id="GO:0016052">
    <property type="term" value="P:carbohydrate catabolic process"/>
    <property type="evidence" value="ECO:0007669"/>
    <property type="project" value="TreeGrafter"/>
</dbReference>
<dbReference type="GO" id="GO:0016998">
    <property type="term" value="P:cell wall macromolecule catabolic process"/>
    <property type="evidence" value="ECO:0007669"/>
    <property type="project" value="InterPro"/>
</dbReference>
<keyword evidence="5" id="KW-0472">Membrane</keyword>
<dbReference type="EMBL" id="JAHLFU010000107">
    <property type="protein sequence ID" value="MBU3853260.1"/>
    <property type="molecule type" value="Genomic_DNA"/>
</dbReference>
<feature type="region of interest" description="Disordered" evidence="4">
    <location>
        <begin position="15"/>
        <end position="37"/>
    </location>
</feature>
<reference evidence="6" key="2">
    <citation type="submission" date="2021-04" db="EMBL/GenBank/DDBJ databases">
        <authorList>
            <person name="Gilroy R."/>
        </authorList>
    </citation>
    <scope>NUCLEOTIDE SEQUENCE</scope>
    <source>
        <strain evidence="6">G3-2149</strain>
    </source>
</reference>
<comment type="caution">
    <text evidence="6">The sequence shown here is derived from an EMBL/GenBank/DDBJ whole genome shotgun (WGS) entry which is preliminary data.</text>
</comment>
<dbReference type="PANTHER" id="PTHR34135:SF2">
    <property type="entry name" value="LYSOZYME"/>
    <property type="match status" value="1"/>
</dbReference>
<organism evidence="6 7">
    <name type="scientific">Candidatus Paraprevotella stercoravium</name>
    <dbReference type="NCBI Taxonomy" id="2838725"/>
    <lineage>
        <taxon>Bacteria</taxon>
        <taxon>Pseudomonadati</taxon>
        <taxon>Bacteroidota</taxon>
        <taxon>Bacteroidia</taxon>
        <taxon>Bacteroidales</taxon>
        <taxon>Prevotellaceae</taxon>
        <taxon>Paraprevotella</taxon>
    </lineage>
</organism>
<dbReference type="CDD" id="cd06524">
    <property type="entry name" value="GH25_YegX-like"/>
    <property type="match status" value="1"/>
</dbReference>
<dbReference type="SUPFAM" id="SSF51445">
    <property type="entry name" value="(Trans)glycosidases"/>
    <property type="match status" value="1"/>
</dbReference>
<protein>
    <submittedName>
        <fullName evidence="6">Glycoside hydrolase family 25 protein</fullName>
    </submittedName>
</protein>
<evidence type="ECO:0000313" key="7">
    <source>
        <dbReference type="Proteomes" id="UP000823865"/>
    </source>
</evidence>
<proteinExistence type="inferred from homology"/>
<feature type="compositionally biased region" description="Basic residues" evidence="4">
    <location>
        <begin position="26"/>
        <end position="37"/>
    </location>
</feature>
<accession>A0A9E2L715</accession>
<keyword evidence="3" id="KW-0326">Glycosidase</keyword>
<keyword evidence="5" id="KW-0812">Transmembrane</keyword>
<dbReference type="Proteomes" id="UP000823865">
    <property type="component" value="Unassembled WGS sequence"/>
</dbReference>